<keyword evidence="4" id="KW-0808">Transferase</keyword>
<dbReference type="GO" id="GO:0005886">
    <property type="term" value="C:plasma membrane"/>
    <property type="evidence" value="ECO:0007669"/>
    <property type="project" value="UniProtKB-SubCell"/>
</dbReference>
<evidence type="ECO:0000256" key="3">
    <source>
        <dbReference type="ARBA" id="ARBA00022676"/>
    </source>
</evidence>
<organism evidence="6 7">
    <name type="scientific">Hymenobacter busanensis</name>
    <dbReference type="NCBI Taxonomy" id="2607656"/>
    <lineage>
        <taxon>Bacteria</taxon>
        <taxon>Pseudomonadati</taxon>
        <taxon>Bacteroidota</taxon>
        <taxon>Cytophagia</taxon>
        <taxon>Cytophagales</taxon>
        <taxon>Hymenobacteraceae</taxon>
        <taxon>Hymenobacter</taxon>
    </lineage>
</organism>
<dbReference type="PANTHER" id="PTHR43646">
    <property type="entry name" value="GLYCOSYLTRANSFERASE"/>
    <property type="match status" value="1"/>
</dbReference>
<dbReference type="EMBL" id="VTWU01000002">
    <property type="protein sequence ID" value="KAA9338523.1"/>
    <property type="molecule type" value="Genomic_DNA"/>
</dbReference>
<dbReference type="InterPro" id="IPR026461">
    <property type="entry name" value="Trfase_2_rSAM/seldom_assoc"/>
</dbReference>
<protein>
    <submittedName>
        <fullName evidence="6">Glycosyltransferase</fullName>
    </submittedName>
</protein>
<dbReference type="Proteomes" id="UP000326380">
    <property type="component" value="Unassembled WGS sequence"/>
</dbReference>
<dbReference type="NCBIfam" id="TIGR04283">
    <property type="entry name" value="glyco_like_mftF"/>
    <property type="match status" value="1"/>
</dbReference>
<evidence type="ECO:0000313" key="7">
    <source>
        <dbReference type="Proteomes" id="UP000326380"/>
    </source>
</evidence>
<reference evidence="6 7" key="1">
    <citation type="submission" date="2019-09" db="EMBL/GenBank/DDBJ databases">
        <title>Genome sequence of Hymenobacter sp. M3.</title>
        <authorList>
            <person name="Srinivasan S."/>
        </authorList>
    </citation>
    <scope>NUCLEOTIDE SEQUENCE [LARGE SCALE GENOMIC DNA]</scope>
    <source>
        <strain evidence="6 7">M3</strain>
    </source>
</reference>
<dbReference type="GO" id="GO:0016757">
    <property type="term" value="F:glycosyltransferase activity"/>
    <property type="evidence" value="ECO:0007669"/>
    <property type="project" value="UniProtKB-KW"/>
</dbReference>
<name>A0A7L4ZZT8_9BACT</name>
<dbReference type="PANTHER" id="PTHR43646:SF2">
    <property type="entry name" value="GLYCOSYLTRANSFERASE 2-LIKE DOMAIN-CONTAINING PROTEIN"/>
    <property type="match status" value="1"/>
</dbReference>
<keyword evidence="3" id="KW-0328">Glycosyltransferase</keyword>
<keyword evidence="5" id="KW-0472">Membrane</keyword>
<dbReference type="Gene3D" id="3.90.550.10">
    <property type="entry name" value="Spore Coat Polysaccharide Biosynthesis Protein SpsA, Chain A"/>
    <property type="match status" value="1"/>
</dbReference>
<dbReference type="AlphaFoldDB" id="A0A7L4ZZT8"/>
<dbReference type="CDD" id="cd02522">
    <property type="entry name" value="GT_2_like_a"/>
    <property type="match status" value="1"/>
</dbReference>
<accession>A0A7L4ZZT8</accession>
<dbReference type="RefSeq" id="WP_151078072.1">
    <property type="nucleotide sequence ID" value="NZ_CP047647.1"/>
</dbReference>
<keyword evidence="7" id="KW-1185">Reference proteome</keyword>
<proteinExistence type="predicted"/>
<evidence type="ECO:0000256" key="1">
    <source>
        <dbReference type="ARBA" id="ARBA00004236"/>
    </source>
</evidence>
<evidence type="ECO:0000256" key="2">
    <source>
        <dbReference type="ARBA" id="ARBA00022475"/>
    </source>
</evidence>
<dbReference type="Pfam" id="PF00535">
    <property type="entry name" value="Glycos_transf_2"/>
    <property type="match status" value="1"/>
</dbReference>
<keyword evidence="2" id="KW-1003">Cell membrane</keyword>
<sequence>MLSVIIPTLNEGQALAEVLRHVAGNLGVVPHEIIVCDGGSRDDTCAVARQYGAQVVRTERPSRAAQLNLGAQQAAGELLYFLHADTLPPPRFGVIINQYHAQGYQAGCFRLRFDYRHWILRLSGWASRFNAHNFQFGDQSLFMNAAAFRQLGGFNEELLLMEDVDIVGRIKHLHRFVVMPYEVLTSARKYREYGVSRTELTHLAVFTLYSLHVKQPTLAHWYRKLLHNRRNSTRKAA</sequence>
<gene>
    <name evidence="6" type="ORF">F0P96_06735</name>
</gene>
<dbReference type="InterPro" id="IPR029044">
    <property type="entry name" value="Nucleotide-diphossugar_trans"/>
</dbReference>
<evidence type="ECO:0000256" key="5">
    <source>
        <dbReference type="ARBA" id="ARBA00023136"/>
    </source>
</evidence>
<comment type="subcellular location">
    <subcellularLocation>
        <location evidence="1">Cell membrane</location>
    </subcellularLocation>
</comment>
<evidence type="ECO:0000313" key="6">
    <source>
        <dbReference type="EMBL" id="KAA9338523.1"/>
    </source>
</evidence>
<comment type="caution">
    <text evidence="6">The sequence shown here is derived from an EMBL/GenBank/DDBJ whole genome shotgun (WGS) entry which is preliminary data.</text>
</comment>
<dbReference type="SUPFAM" id="SSF53448">
    <property type="entry name" value="Nucleotide-diphospho-sugar transferases"/>
    <property type="match status" value="1"/>
</dbReference>
<evidence type="ECO:0000256" key="4">
    <source>
        <dbReference type="ARBA" id="ARBA00022679"/>
    </source>
</evidence>
<dbReference type="InterPro" id="IPR001173">
    <property type="entry name" value="Glyco_trans_2-like"/>
</dbReference>